<proteinExistence type="predicted"/>
<keyword evidence="2" id="KW-1185">Reference proteome</keyword>
<dbReference type="PATRIC" id="fig|1359168.3.peg.704"/>
<name>A0A0F3MH74_9RICK</name>
<protein>
    <submittedName>
        <fullName evidence="1">Uncharacterized protein</fullName>
    </submittedName>
</protein>
<organism evidence="1 2">
    <name type="scientific">Orientia chuto str. Dubai</name>
    <dbReference type="NCBI Taxonomy" id="1359168"/>
    <lineage>
        <taxon>Bacteria</taxon>
        <taxon>Pseudomonadati</taxon>
        <taxon>Pseudomonadota</taxon>
        <taxon>Alphaproteobacteria</taxon>
        <taxon>Rickettsiales</taxon>
        <taxon>Rickettsiaceae</taxon>
        <taxon>Rickettsieae</taxon>
        <taxon>Orientia</taxon>
    </lineage>
</organism>
<dbReference type="AlphaFoldDB" id="A0A0F3MH74"/>
<dbReference type="Proteomes" id="UP000033616">
    <property type="component" value="Unassembled WGS sequence"/>
</dbReference>
<evidence type="ECO:0000313" key="2">
    <source>
        <dbReference type="Proteomes" id="UP000033616"/>
    </source>
</evidence>
<accession>A0A0F3MH74</accession>
<reference evidence="1 2" key="1">
    <citation type="submission" date="2015-02" db="EMBL/GenBank/DDBJ databases">
        <title>Genome Sequencing of Rickettsiales.</title>
        <authorList>
            <person name="Daugherty S.C."/>
            <person name="Su Q."/>
            <person name="Abolude K."/>
            <person name="Beier-Sexton M."/>
            <person name="Carlyon J.A."/>
            <person name="Carter R."/>
            <person name="Day N.P."/>
            <person name="Dumler S.J."/>
            <person name="Dyachenko V."/>
            <person name="Godinez A."/>
            <person name="Kurtti T.J."/>
            <person name="Lichay M."/>
            <person name="Mullins K.E."/>
            <person name="Ott S."/>
            <person name="Pappas-Brown V."/>
            <person name="Paris D.H."/>
            <person name="Patel P."/>
            <person name="Richards A.L."/>
            <person name="Sadzewicz L."/>
            <person name="Sears K."/>
            <person name="Seidman D."/>
            <person name="Sengamalay N."/>
            <person name="Stenos J."/>
            <person name="Tallon L.J."/>
            <person name="Vincent G."/>
            <person name="Fraser C.M."/>
            <person name="Munderloh U."/>
            <person name="Dunning-Hotopp J.C."/>
        </authorList>
    </citation>
    <scope>NUCLEOTIDE SEQUENCE [LARGE SCALE GENOMIC DNA]</scope>
    <source>
        <strain evidence="1 2">Fuller</strain>
    </source>
</reference>
<dbReference type="EMBL" id="LANP01000028">
    <property type="protein sequence ID" value="KJV55098.1"/>
    <property type="molecule type" value="Genomic_DNA"/>
</dbReference>
<gene>
    <name evidence="1" type="ORF">OCHUTO_0982</name>
</gene>
<sequence length="57" mass="6159">MKIFTLLFSLLAVLFVIDSSALVNPLTLPEPKGIYGTGMVFLIQPAPNFEALIHAGE</sequence>
<comment type="caution">
    <text evidence="1">The sequence shown here is derived from an EMBL/GenBank/DDBJ whole genome shotgun (WGS) entry which is preliminary data.</text>
</comment>
<evidence type="ECO:0000313" key="1">
    <source>
        <dbReference type="EMBL" id="KJV55098.1"/>
    </source>
</evidence>